<evidence type="ECO:0000256" key="3">
    <source>
        <dbReference type="PROSITE-ProRule" id="PRU00221"/>
    </source>
</evidence>
<dbReference type="OrthoDB" id="2306at2759"/>
<dbReference type="GO" id="GO:0051015">
    <property type="term" value="F:actin filament binding"/>
    <property type="evidence" value="ECO:0007669"/>
    <property type="project" value="TreeGrafter"/>
</dbReference>
<reference evidence="5" key="1">
    <citation type="journal article" date="2018" name="Nat. Microbiol.">
        <title>Leveraging single-cell genomics to expand the fungal tree of life.</title>
        <authorList>
            <person name="Ahrendt S.R."/>
            <person name="Quandt C.A."/>
            <person name="Ciobanu D."/>
            <person name="Clum A."/>
            <person name="Salamov A."/>
            <person name="Andreopoulos B."/>
            <person name="Cheng J.F."/>
            <person name="Woyke T."/>
            <person name="Pelin A."/>
            <person name="Henrissat B."/>
            <person name="Reynolds N.K."/>
            <person name="Benny G.L."/>
            <person name="Smith M.E."/>
            <person name="James T.Y."/>
            <person name="Grigoriev I.V."/>
        </authorList>
    </citation>
    <scope>NUCLEOTIDE SEQUENCE [LARGE SCALE GENOMIC DNA]</scope>
    <source>
        <strain evidence="5">RSA 1356</strain>
    </source>
</reference>
<dbReference type="PANTHER" id="PTHR19856:SF0">
    <property type="entry name" value="WD REPEAT-CONTAINING PROTEIN 1"/>
    <property type="match status" value="1"/>
</dbReference>
<dbReference type="Proteomes" id="UP000271241">
    <property type="component" value="Unassembled WGS sequence"/>
</dbReference>
<dbReference type="Gene3D" id="2.130.10.10">
    <property type="entry name" value="YVTN repeat-like/Quinoprotein amine dehydrogenase"/>
    <property type="match status" value="2"/>
</dbReference>
<name>A0A4P9XPU1_9FUNG</name>
<dbReference type="InterPro" id="IPR036322">
    <property type="entry name" value="WD40_repeat_dom_sf"/>
</dbReference>
<accession>A0A4P9XPU1</accession>
<protein>
    <submittedName>
        <fullName evidence="4">WD40-repeat-containing domain protein</fullName>
    </submittedName>
</protein>
<dbReference type="InterPro" id="IPR001680">
    <property type="entry name" value="WD40_rpt"/>
</dbReference>
<evidence type="ECO:0000313" key="4">
    <source>
        <dbReference type="EMBL" id="RKP08018.1"/>
    </source>
</evidence>
<sequence>MHIDRLYASAPATERGRAVLLGGDLKEGRRVLYCNGRTVVIHDLADAANSAMYVGHKAQTTVARLSPTGYYVASADVQGNVRVWDATQPEQILKSEFRVISGSINDLAWDADSQRLIAVGDGRERFGHAFTFDSGNTVGEISGHCKPINSCHIRPMRPYRAVTCGDDNLVNFFHGPPFRHQLTLRDHTRFVNCVRFSPDGAHFASTGADAKIFLYDGKTGERVSELTAETAAGSDRHTGSIYALAWSPDSAQMLTSSADGTAKIWDVAAGKVVNTFHFDALPNAGHHQVGNIWQGEHLVSLSLSGNLNCLDPRAPEKPARILRGHQRAIVGLEVQDEKTFWSASYDGRIYILFETAEAQFVSGNEAVTSAVNLVRDTAGQVHTASLDGKLYAFSEEKVAFTDKVPEIGATPRQLAISADGRYAAVLTTEGQVVLLADGHTRGQVECVGTLAASAAISPDGKQLSVGYDDRKVRVYALDAQGTPSAEAEATYTNHTSSVTALAYSPDGARLATGGGNGMIRVYDVATHKVALWAYHSARVTSIAWSSDGLYAASGALDTHVCVWSVAPPAQRLVIKNAHQDEVSAVRFLDGHTILSAGRDAAVKRWKVALNA</sequence>
<evidence type="ECO:0000256" key="2">
    <source>
        <dbReference type="ARBA" id="ARBA00022737"/>
    </source>
</evidence>
<dbReference type="SUPFAM" id="SSF63829">
    <property type="entry name" value="Calcium-dependent phosphotriesterase"/>
    <property type="match status" value="1"/>
</dbReference>
<dbReference type="PANTHER" id="PTHR19856">
    <property type="entry name" value="WD-REPEATCONTAINING PROTEIN WDR1"/>
    <property type="match status" value="1"/>
</dbReference>
<dbReference type="PROSITE" id="PS50294">
    <property type="entry name" value="WD_REPEATS_REGION"/>
    <property type="match status" value="6"/>
</dbReference>
<dbReference type="AlphaFoldDB" id="A0A4P9XPU1"/>
<dbReference type="PROSITE" id="PS50082">
    <property type="entry name" value="WD_REPEATS_2"/>
    <property type="match status" value="6"/>
</dbReference>
<keyword evidence="1 3" id="KW-0853">WD repeat</keyword>
<dbReference type="SUPFAM" id="SSF50978">
    <property type="entry name" value="WD40 repeat-like"/>
    <property type="match status" value="2"/>
</dbReference>
<feature type="repeat" description="WD" evidence="3">
    <location>
        <begin position="575"/>
        <end position="611"/>
    </location>
</feature>
<dbReference type="SMART" id="SM00320">
    <property type="entry name" value="WD40"/>
    <property type="match status" value="10"/>
</dbReference>
<dbReference type="GO" id="GO:0030042">
    <property type="term" value="P:actin filament depolymerization"/>
    <property type="evidence" value="ECO:0007669"/>
    <property type="project" value="TreeGrafter"/>
</dbReference>
<dbReference type="InterPro" id="IPR019775">
    <property type="entry name" value="WD40_repeat_CS"/>
</dbReference>
<dbReference type="InterPro" id="IPR015943">
    <property type="entry name" value="WD40/YVTN_repeat-like_dom_sf"/>
</dbReference>
<organism evidence="4 5">
    <name type="scientific">Thamnocephalis sphaerospora</name>
    <dbReference type="NCBI Taxonomy" id="78915"/>
    <lineage>
        <taxon>Eukaryota</taxon>
        <taxon>Fungi</taxon>
        <taxon>Fungi incertae sedis</taxon>
        <taxon>Zoopagomycota</taxon>
        <taxon>Zoopagomycotina</taxon>
        <taxon>Zoopagomycetes</taxon>
        <taxon>Zoopagales</taxon>
        <taxon>Sigmoideomycetaceae</taxon>
        <taxon>Thamnocephalis</taxon>
    </lineage>
</organism>
<dbReference type="STRING" id="78915.A0A4P9XPU1"/>
<dbReference type="PROSITE" id="PS00678">
    <property type="entry name" value="WD_REPEATS_1"/>
    <property type="match status" value="1"/>
</dbReference>
<feature type="repeat" description="WD" evidence="3">
    <location>
        <begin position="184"/>
        <end position="225"/>
    </location>
</feature>
<feature type="repeat" description="WD" evidence="3">
    <location>
        <begin position="491"/>
        <end position="526"/>
    </location>
</feature>
<evidence type="ECO:0000256" key="1">
    <source>
        <dbReference type="ARBA" id="ARBA00022574"/>
    </source>
</evidence>
<evidence type="ECO:0000313" key="5">
    <source>
        <dbReference type="Proteomes" id="UP000271241"/>
    </source>
</evidence>
<dbReference type="EMBL" id="KZ992647">
    <property type="protein sequence ID" value="RKP08018.1"/>
    <property type="molecule type" value="Genomic_DNA"/>
</dbReference>
<dbReference type="GO" id="GO:0030864">
    <property type="term" value="C:cortical actin cytoskeleton"/>
    <property type="evidence" value="ECO:0007669"/>
    <property type="project" value="TreeGrafter"/>
</dbReference>
<feature type="repeat" description="WD" evidence="3">
    <location>
        <begin position="532"/>
        <end position="565"/>
    </location>
</feature>
<dbReference type="Pfam" id="PF00400">
    <property type="entry name" value="WD40"/>
    <property type="match status" value="7"/>
</dbReference>
<keyword evidence="5" id="KW-1185">Reference proteome</keyword>
<proteinExistence type="predicted"/>
<feature type="repeat" description="WD" evidence="3">
    <location>
        <begin position="234"/>
        <end position="275"/>
    </location>
</feature>
<feature type="repeat" description="WD" evidence="3">
    <location>
        <begin position="53"/>
        <end position="94"/>
    </location>
</feature>
<keyword evidence="2" id="KW-0677">Repeat</keyword>
<gene>
    <name evidence="4" type="ORF">THASP1DRAFT_16233</name>
</gene>
<dbReference type="FunFam" id="2.130.10.10:FF:000102">
    <property type="entry name" value="Actin-interacting protein 1"/>
    <property type="match status" value="1"/>
</dbReference>
<dbReference type="CDD" id="cd00200">
    <property type="entry name" value="WD40"/>
    <property type="match status" value="1"/>
</dbReference>